<dbReference type="CDD" id="cd07566">
    <property type="entry name" value="ScNTA1_like"/>
    <property type="match status" value="1"/>
</dbReference>
<feature type="compositionally biased region" description="Polar residues" evidence="1">
    <location>
        <begin position="329"/>
        <end position="341"/>
    </location>
</feature>
<protein>
    <recommendedName>
        <fullName evidence="2">CN hydrolase domain-containing protein</fullName>
    </recommendedName>
</protein>
<sequence length="598" mass="66166">MRIGCLQFAPQVGDVDNNLNRADAVLSKANPEDLDLLVLPELAFSGYNFKSLQDISPFLEPSGSGITALWARTMALKYNCNVLVGYPEKVDVSPKWPTGPEYYNSAIVVNGDGETIANYRKSFLYYTDESWALEGNRGFYDGYIPGLGNTSIGICMDINPYKFEAPWHAFEFAFHVLEVESNLVVVSMAWMTREDRRHYSRMPNEPDMDTLTYWVTRLEPLIRSNNEDEIIIVFCNRTGVEDEATYTGTSAVIGIQEGEVKVYGLLGRGEKDLLVVDTTNPPYAKMIYRPDASALNKSVGALELPSHANGQTSGYTKTHHVIEALDPSMTRQSPPTDTSIPPQVMDTTKGKQTSPLQLVGEPQQKSSPKQTAKRRAPSISIPPPFESVDHNQTTNTADGNIPTPSAPSPTPMAVRPRLVIPQSPASTQNQQTSEDNLPSAISIRSAESMQSVRSNESEVSTQTIRSNPRPPEDSTPYPHSGLPLSGYPSNSFQNEFERRIYGGNVTISHGADSFSPTTPFAASATSPRWFWRPHDSIIRTPVVGGEWTPISEVEHVVQQNWKVKIVHRGAGAARKVPKWEESFKTLVAKVTECQSLWD</sequence>
<dbReference type="PANTHER" id="PTHR11750">
    <property type="entry name" value="PROTEIN N-TERMINAL AMIDASE"/>
    <property type="match status" value="1"/>
</dbReference>
<gene>
    <name evidence="3" type="ORF">A0O28_0016510</name>
</gene>
<dbReference type="Proteomes" id="UP000191004">
    <property type="component" value="Unassembled WGS sequence"/>
</dbReference>
<organism evidence="3 4">
    <name type="scientific">Trichoderma guizhouense</name>
    <dbReference type="NCBI Taxonomy" id="1491466"/>
    <lineage>
        <taxon>Eukaryota</taxon>
        <taxon>Fungi</taxon>
        <taxon>Dikarya</taxon>
        <taxon>Ascomycota</taxon>
        <taxon>Pezizomycotina</taxon>
        <taxon>Sordariomycetes</taxon>
        <taxon>Hypocreomycetidae</taxon>
        <taxon>Hypocreales</taxon>
        <taxon>Hypocreaceae</taxon>
        <taxon>Trichoderma</taxon>
    </lineage>
</organism>
<dbReference type="OrthoDB" id="201515at2759"/>
<evidence type="ECO:0000313" key="3">
    <source>
        <dbReference type="EMBL" id="OPB38545.1"/>
    </source>
</evidence>
<dbReference type="Pfam" id="PF00795">
    <property type="entry name" value="CN_hydrolase"/>
    <property type="match status" value="1"/>
</dbReference>
<feature type="compositionally biased region" description="Polar residues" evidence="1">
    <location>
        <begin position="446"/>
        <end position="466"/>
    </location>
</feature>
<dbReference type="InterPro" id="IPR003010">
    <property type="entry name" value="C-N_Hydrolase"/>
</dbReference>
<feature type="domain" description="CN hydrolase" evidence="2">
    <location>
        <begin position="1"/>
        <end position="280"/>
    </location>
</feature>
<evidence type="ECO:0000256" key="1">
    <source>
        <dbReference type="SAM" id="MobiDB-lite"/>
    </source>
</evidence>
<dbReference type="EMBL" id="LVVK01000020">
    <property type="protein sequence ID" value="OPB38545.1"/>
    <property type="molecule type" value="Genomic_DNA"/>
</dbReference>
<dbReference type="SUPFAM" id="SSF56317">
    <property type="entry name" value="Carbon-nitrogen hydrolase"/>
    <property type="match status" value="1"/>
</dbReference>
<evidence type="ECO:0000259" key="2">
    <source>
        <dbReference type="PROSITE" id="PS50263"/>
    </source>
</evidence>
<dbReference type="AlphaFoldDB" id="A0A1T3CC62"/>
<dbReference type="PROSITE" id="PS50263">
    <property type="entry name" value="CN_HYDROLASE"/>
    <property type="match status" value="1"/>
</dbReference>
<dbReference type="GO" id="GO:0030163">
    <property type="term" value="P:protein catabolic process"/>
    <property type="evidence" value="ECO:0007669"/>
    <property type="project" value="TreeGrafter"/>
</dbReference>
<dbReference type="GO" id="GO:0070773">
    <property type="term" value="F:protein-N-terminal glutamine amidohydrolase activity"/>
    <property type="evidence" value="ECO:0007669"/>
    <property type="project" value="InterPro"/>
</dbReference>
<dbReference type="GO" id="GO:0008418">
    <property type="term" value="F:protein-N-terminal asparagine amidohydrolase activity"/>
    <property type="evidence" value="ECO:0007669"/>
    <property type="project" value="InterPro"/>
</dbReference>
<feature type="region of interest" description="Disordered" evidence="1">
    <location>
        <begin position="446"/>
        <end position="489"/>
    </location>
</feature>
<reference evidence="3 4" key="1">
    <citation type="submission" date="2016-04" db="EMBL/GenBank/DDBJ databases">
        <title>Multiple horizontal gene transfer events from other fungi enriched the ability of the initially mycotrophic fungus Trichoderma (Ascomycota) to feed on dead plant biomass.</title>
        <authorList>
            <person name="Atanasova L."/>
            <person name="Chenthamara K."/>
            <person name="Zhang J."/>
            <person name="Grujic M."/>
            <person name="Henrissat B."/>
            <person name="Kuo A."/>
            <person name="Aertz A."/>
            <person name="Salamov A."/>
            <person name="Lipzen A."/>
            <person name="Labutti K."/>
            <person name="Barry K."/>
            <person name="Miao Y."/>
            <person name="Rahimi M.J."/>
            <person name="Shen Q."/>
            <person name="Grigoriev I.V."/>
            <person name="Kubicek C.P."/>
            <person name="Druzhinina I.S."/>
        </authorList>
    </citation>
    <scope>NUCLEOTIDE SEQUENCE [LARGE SCALE GENOMIC DNA]</scope>
    <source>
        <strain evidence="3 4">NJAU 4742</strain>
    </source>
</reference>
<dbReference type="InterPro" id="IPR039703">
    <property type="entry name" value="Nta1"/>
</dbReference>
<proteinExistence type="predicted"/>
<dbReference type="PANTHER" id="PTHR11750:SF26">
    <property type="entry name" value="PROTEIN N-TERMINAL AMIDASE"/>
    <property type="match status" value="1"/>
</dbReference>
<name>A0A1T3CC62_9HYPO</name>
<dbReference type="Gene3D" id="3.60.110.10">
    <property type="entry name" value="Carbon-nitrogen hydrolase"/>
    <property type="match status" value="1"/>
</dbReference>
<accession>A0A1T3CC62</accession>
<keyword evidence="4" id="KW-1185">Reference proteome</keyword>
<dbReference type="InterPro" id="IPR036526">
    <property type="entry name" value="C-N_Hydrolase_sf"/>
</dbReference>
<comment type="caution">
    <text evidence="3">The sequence shown here is derived from an EMBL/GenBank/DDBJ whole genome shotgun (WGS) entry which is preliminary data.</text>
</comment>
<feature type="region of interest" description="Disordered" evidence="1">
    <location>
        <begin position="327"/>
        <end position="414"/>
    </location>
</feature>
<evidence type="ECO:0000313" key="4">
    <source>
        <dbReference type="Proteomes" id="UP000191004"/>
    </source>
</evidence>